<dbReference type="EMBL" id="JAOB01000047">
    <property type="protein sequence ID" value="EUA33532.1"/>
    <property type="molecule type" value="Genomic_DNA"/>
</dbReference>
<dbReference type="GO" id="GO:0016853">
    <property type="term" value="F:isomerase activity"/>
    <property type="evidence" value="ECO:0007669"/>
    <property type="project" value="UniProtKB-KW"/>
</dbReference>
<keyword evidence="1" id="KW-0413">Isomerase</keyword>
<dbReference type="PATRIC" id="fig|1299334.3.peg.5322"/>
<name>X8ANN5_MYCXE</name>
<comment type="caution">
    <text evidence="1">The sequence shown here is derived from an EMBL/GenBank/DDBJ whole genome shotgun (WGS) entry which is preliminary data.</text>
</comment>
<gene>
    <name evidence="1" type="ORF">I553_7944</name>
</gene>
<dbReference type="AlphaFoldDB" id="X8ANN5"/>
<dbReference type="EC" id="5.1.1.-" evidence="1"/>
<organism evidence="1">
    <name type="scientific">Mycobacterium xenopi 4042</name>
    <dbReference type="NCBI Taxonomy" id="1299334"/>
    <lineage>
        <taxon>Bacteria</taxon>
        <taxon>Bacillati</taxon>
        <taxon>Actinomycetota</taxon>
        <taxon>Actinomycetes</taxon>
        <taxon>Mycobacteriales</taxon>
        <taxon>Mycobacteriaceae</taxon>
        <taxon>Mycobacterium</taxon>
    </lineage>
</organism>
<protein>
    <submittedName>
        <fullName evidence="1">Linear gramicidin synthetase subunit C domain protein</fullName>
        <ecNumber evidence="1">5.1.1.-</ecNumber>
    </submittedName>
</protein>
<evidence type="ECO:0000313" key="1">
    <source>
        <dbReference type="EMBL" id="EUA33532.1"/>
    </source>
</evidence>
<sequence length="63" mass="6700">MLIALALAVAEFVGNGAVPVGIDVEGHGRHEELAPTSICRARSGGSRPNTRCRWQSVGCRGRR</sequence>
<proteinExistence type="predicted"/>
<accession>X8ANN5</accession>
<reference evidence="1" key="1">
    <citation type="submission" date="2014-01" db="EMBL/GenBank/DDBJ databases">
        <authorList>
            <person name="Brown-Elliot B."/>
            <person name="Wallace R."/>
            <person name="Lenaerts A."/>
            <person name="Ordway D."/>
            <person name="DeGroote M.A."/>
            <person name="Parker T."/>
            <person name="Sizemore C."/>
            <person name="Tallon L.J."/>
            <person name="Sadzewicz L.K."/>
            <person name="Sengamalay N."/>
            <person name="Fraser C.M."/>
            <person name="Hine E."/>
            <person name="Shefchek K.A."/>
            <person name="Das S.P."/>
            <person name="Tettelin H."/>
        </authorList>
    </citation>
    <scope>NUCLEOTIDE SEQUENCE [LARGE SCALE GENOMIC DNA]</scope>
    <source>
        <strain evidence="1">4042</strain>
    </source>
</reference>